<keyword evidence="2" id="KW-0472">Membrane</keyword>
<dbReference type="PANTHER" id="PTHR22775">
    <property type="entry name" value="SORTING NEXIN"/>
    <property type="match status" value="1"/>
</dbReference>
<feature type="domain" description="PXA" evidence="3">
    <location>
        <begin position="110"/>
        <end position="319"/>
    </location>
</feature>
<sequence>MDVLLNYNVYVPATVLSSFLILFLWLFEISFLLLFSSLVAFSIGFLICRVLLQNPQYCIWLQHVFANIIYEDKELVEDMKEKLEVDNEHLLKNLNDSKETEEPTIRPWDRLKLDENFNNELDEFFKTLVINYVNSWYNENLSEDESFTSEIRQLIRHSSAKILTTFMEADVLQIFTDEIIPVIIAHVERVVRILNEFSSERFFSFEIQSVSLIELKILEQWPPDSHFATLSQENQLDYLRALSDSLICKFVDDIRIGGCFVDEEHQKMLNREGAIPFSTKWSCHSSRHFLRELLLSTVLIPIIDFCSDPDSLNYFALSFLNQPTFYDSLHSSPKDVGSTENVSNSQSNNFLNKFCEQTCAHSPDSLLCLKLSDLVRDPYLVKLFEIYIRDFNGPVKFLDCFIQTREIHLKIQKVF</sequence>
<organism evidence="4 5">
    <name type="scientific">Meloidogyne enterolobii</name>
    <name type="common">Root-knot nematode worm</name>
    <name type="synonym">Meloidogyne mayaguensis</name>
    <dbReference type="NCBI Taxonomy" id="390850"/>
    <lineage>
        <taxon>Eukaryota</taxon>
        <taxon>Metazoa</taxon>
        <taxon>Ecdysozoa</taxon>
        <taxon>Nematoda</taxon>
        <taxon>Chromadorea</taxon>
        <taxon>Rhabditida</taxon>
        <taxon>Tylenchina</taxon>
        <taxon>Tylenchomorpha</taxon>
        <taxon>Tylenchoidea</taxon>
        <taxon>Meloidogynidae</taxon>
        <taxon>Meloidogyninae</taxon>
        <taxon>Meloidogyne</taxon>
    </lineage>
</organism>
<keyword evidence="2" id="KW-1133">Transmembrane helix</keyword>
<proteinExistence type="predicted"/>
<feature type="transmembrane region" description="Helical" evidence="2">
    <location>
        <begin position="7"/>
        <end position="27"/>
    </location>
</feature>
<evidence type="ECO:0000256" key="1">
    <source>
        <dbReference type="SAM" id="Coils"/>
    </source>
</evidence>
<dbReference type="GO" id="GO:0005770">
    <property type="term" value="C:late endosome"/>
    <property type="evidence" value="ECO:0007669"/>
    <property type="project" value="TreeGrafter"/>
</dbReference>
<dbReference type="GO" id="GO:0035091">
    <property type="term" value="F:phosphatidylinositol binding"/>
    <property type="evidence" value="ECO:0007669"/>
    <property type="project" value="TreeGrafter"/>
</dbReference>
<accession>A0A6V7X7B1</accession>
<comment type="caution">
    <text evidence="4">The sequence shown here is derived from an EMBL/GenBank/DDBJ whole genome shotgun (WGS) entry which is preliminary data.</text>
</comment>
<evidence type="ECO:0000256" key="2">
    <source>
        <dbReference type="SAM" id="Phobius"/>
    </source>
</evidence>
<dbReference type="Pfam" id="PF02194">
    <property type="entry name" value="PXA"/>
    <property type="match status" value="1"/>
</dbReference>
<dbReference type="EMBL" id="CAJEWN010001174">
    <property type="protein sequence ID" value="CAD2195042.1"/>
    <property type="molecule type" value="Genomic_DNA"/>
</dbReference>
<name>A0A6V7X7B1_MELEN</name>
<dbReference type="GO" id="GO:0097352">
    <property type="term" value="P:autophagosome maturation"/>
    <property type="evidence" value="ECO:0007669"/>
    <property type="project" value="TreeGrafter"/>
</dbReference>
<reference evidence="4 5" key="1">
    <citation type="submission" date="2020-08" db="EMBL/GenBank/DDBJ databases">
        <authorList>
            <person name="Koutsovoulos G."/>
            <person name="Danchin GJ E."/>
        </authorList>
    </citation>
    <scope>NUCLEOTIDE SEQUENCE [LARGE SCALE GENOMIC DNA]</scope>
</reference>
<dbReference type="Proteomes" id="UP000580250">
    <property type="component" value="Unassembled WGS sequence"/>
</dbReference>
<dbReference type="OrthoDB" id="5957963at2759"/>
<dbReference type="InterPro" id="IPR003114">
    <property type="entry name" value="Phox_assoc"/>
</dbReference>
<feature type="transmembrane region" description="Helical" evidence="2">
    <location>
        <begin position="33"/>
        <end position="52"/>
    </location>
</feature>
<dbReference type="PROSITE" id="PS51207">
    <property type="entry name" value="PXA"/>
    <property type="match status" value="1"/>
</dbReference>
<evidence type="ECO:0000313" key="5">
    <source>
        <dbReference type="Proteomes" id="UP000580250"/>
    </source>
</evidence>
<dbReference type="SMART" id="SM00313">
    <property type="entry name" value="PXA"/>
    <property type="match status" value="1"/>
</dbReference>
<keyword evidence="1" id="KW-0175">Coiled coil</keyword>
<evidence type="ECO:0000313" key="4">
    <source>
        <dbReference type="EMBL" id="CAD2195042.1"/>
    </source>
</evidence>
<protein>
    <recommendedName>
        <fullName evidence="3">PXA domain-containing protein</fullName>
    </recommendedName>
</protein>
<evidence type="ECO:0000259" key="3">
    <source>
        <dbReference type="PROSITE" id="PS51207"/>
    </source>
</evidence>
<gene>
    <name evidence="4" type="ORF">MENT_LOCUS48106</name>
</gene>
<dbReference type="AlphaFoldDB" id="A0A6V7X7B1"/>
<keyword evidence="2" id="KW-0812">Transmembrane</keyword>
<dbReference type="PANTHER" id="PTHR22775:SF44">
    <property type="entry name" value="SORTING NEXIN-14"/>
    <property type="match status" value="1"/>
</dbReference>
<feature type="coiled-coil region" evidence="1">
    <location>
        <begin position="73"/>
        <end position="100"/>
    </location>
</feature>